<organism evidence="3 4">
    <name type="scientific">Candidatus Amulumruptor caecigallinarius</name>
    <dbReference type="NCBI Taxonomy" id="2109911"/>
    <lineage>
        <taxon>Bacteria</taxon>
        <taxon>Pseudomonadati</taxon>
        <taxon>Bacteroidota</taxon>
        <taxon>Bacteroidia</taxon>
        <taxon>Bacteroidales</taxon>
        <taxon>Muribaculaceae</taxon>
        <taxon>Candidatus Amulumruptor</taxon>
    </lineage>
</organism>
<dbReference type="AlphaFoldDB" id="A0A4Q0UB92"/>
<comment type="caution">
    <text evidence="3">The sequence shown here is derived from an EMBL/GenBank/DDBJ whole genome shotgun (WGS) entry which is preliminary data.</text>
</comment>
<dbReference type="PANTHER" id="PTHR43584:SF8">
    <property type="entry name" value="N-ACETYLMURAMATE ALPHA-1-PHOSPHATE URIDYLYLTRANSFERASE"/>
    <property type="match status" value="1"/>
</dbReference>
<reference evidence="3" key="2">
    <citation type="submission" date="2021-09" db="EMBL/GenBank/DDBJ databases">
        <authorList>
            <person name="Gilroy R."/>
        </authorList>
    </citation>
    <scope>NUCLEOTIDE SEQUENCE</scope>
    <source>
        <strain evidence="3">4100</strain>
    </source>
</reference>
<evidence type="ECO:0000256" key="2">
    <source>
        <dbReference type="ARBA" id="ARBA00023315"/>
    </source>
</evidence>
<evidence type="ECO:0000256" key="1">
    <source>
        <dbReference type="ARBA" id="ARBA00022679"/>
    </source>
</evidence>
<reference evidence="3" key="1">
    <citation type="journal article" date="2021" name="PeerJ">
        <title>Extensive microbial diversity within the chicken gut microbiome revealed by metagenomics and culture.</title>
        <authorList>
            <person name="Gilroy R."/>
            <person name="Ravi A."/>
            <person name="Getino M."/>
            <person name="Pursley I."/>
            <person name="Horton D.L."/>
            <person name="Alikhan N.F."/>
            <person name="Baker D."/>
            <person name="Gharbi K."/>
            <person name="Hall N."/>
            <person name="Watson M."/>
            <person name="Adriaenssens E.M."/>
            <person name="Foster-Nyarko E."/>
            <person name="Jarju S."/>
            <person name="Secka A."/>
            <person name="Antonio M."/>
            <person name="Oren A."/>
            <person name="Chaudhuri R.R."/>
            <person name="La Ragione R."/>
            <person name="Hildebrand F."/>
            <person name="Pallen M.J."/>
        </authorList>
    </citation>
    <scope>NUCLEOTIDE SEQUENCE</scope>
    <source>
        <strain evidence="3">4100</strain>
    </source>
</reference>
<sequence length="389" mass="42789">MENVILFDREPARTGLLPLTFTRPVADIRVGALTIRQKWERMLHGTYSWLTQGYLSVKFGISNPADRSNLFIAGDVLPDPRLVAMIPMLEEGQALTDARDDSVIAFRGSLDDFKKAPRQTAPIDVKSVSTVIDVFKLNGDEIRNDFRILTDGVASAPISDTNVVIGDRSQLFVEEGCEIECASFNVKHGPIYIAKGVEIMEGARLRGPIAIMADSKVKMNTMIYEDTTVGPQCRVAGELANAVIQGYSNKAHDGVLLNAVVGEWCNIGAAATSSNLKNNYAKIKVWSYEKKGFVKTDEQFCGLIMGDYSKLAINTSLNTATTVGVGVNFFGAGFPRTYIPSFSFGSPLKMTKCSLDELIDTARIVMSRRHVDLTQADIDIMTYLYNQQD</sequence>
<dbReference type="InterPro" id="IPR011004">
    <property type="entry name" value="Trimer_LpxA-like_sf"/>
</dbReference>
<proteinExistence type="predicted"/>
<dbReference type="SUPFAM" id="SSF51161">
    <property type="entry name" value="Trimeric LpxA-like enzymes"/>
    <property type="match status" value="1"/>
</dbReference>
<keyword evidence="1" id="KW-0808">Transferase</keyword>
<protein>
    <submittedName>
        <fullName evidence="3">Glucose-1-phosphate thymidylyltransferase</fullName>
    </submittedName>
</protein>
<dbReference type="GO" id="GO:0016746">
    <property type="term" value="F:acyltransferase activity"/>
    <property type="evidence" value="ECO:0007669"/>
    <property type="project" value="UniProtKB-KW"/>
</dbReference>
<dbReference type="PANTHER" id="PTHR43584">
    <property type="entry name" value="NUCLEOTIDYL TRANSFERASE"/>
    <property type="match status" value="1"/>
</dbReference>
<dbReference type="Gene3D" id="2.160.10.10">
    <property type="entry name" value="Hexapeptide repeat proteins"/>
    <property type="match status" value="1"/>
</dbReference>
<keyword evidence="2" id="KW-0012">Acyltransferase</keyword>
<dbReference type="Proteomes" id="UP000711407">
    <property type="component" value="Unassembled WGS sequence"/>
</dbReference>
<accession>A0A4Q0UB92</accession>
<evidence type="ECO:0000313" key="4">
    <source>
        <dbReference type="Proteomes" id="UP000711407"/>
    </source>
</evidence>
<evidence type="ECO:0000313" key="3">
    <source>
        <dbReference type="EMBL" id="HJE38641.1"/>
    </source>
</evidence>
<dbReference type="InterPro" id="IPR023917">
    <property type="entry name" value="Bifunctiontional_GlmU_bac-type"/>
</dbReference>
<dbReference type="EMBL" id="DYXT01000017">
    <property type="protein sequence ID" value="HJE38641.1"/>
    <property type="molecule type" value="Genomic_DNA"/>
</dbReference>
<name>A0A4Q0UB92_9BACT</name>
<dbReference type="GO" id="GO:0016779">
    <property type="term" value="F:nucleotidyltransferase activity"/>
    <property type="evidence" value="ECO:0007669"/>
    <property type="project" value="UniProtKB-ARBA"/>
</dbReference>
<gene>
    <name evidence="3" type="ORF">K8V47_02610</name>
</gene>
<dbReference type="NCBIfam" id="TIGR03991">
    <property type="entry name" value="alt_bact_glmU"/>
    <property type="match status" value="1"/>
</dbReference>
<dbReference type="Pfam" id="PF13562">
    <property type="entry name" value="NTP_transf_4"/>
    <property type="match status" value="1"/>
</dbReference>
<dbReference type="InterPro" id="IPR050065">
    <property type="entry name" value="GlmU-like"/>
</dbReference>